<dbReference type="EMBL" id="CP020370">
    <property type="protein sequence ID" value="AUB84487.1"/>
    <property type="molecule type" value="Genomic_DNA"/>
</dbReference>
<dbReference type="KEGG" id="tsy:THSYN_28490"/>
<evidence type="ECO:0000313" key="2">
    <source>
        <dbReference type="EMBL" id="AUB84487.1"/>
    </source>
</evidence>
<keyword evidence="1" id="KW-0812">Transmembrane</keyword>
<name>A0A2K8UG29_9GAMM</name>
<feature type="transmembrane region" description="Helical" evidence="1">
    <location>
        <begin position="136"/>
        <end position="153"/>
    </location>
</feature>
<evidence type="ECO:0000256" key="1">
    <source>
        <dbReference type="SAM" id="Phobius"/>
    </source>
</evidence>
<feature type="transmembrane region" description="Helical" evidence="1">
    <location>
        <begin position="95"/>
        <end position="116"/>
    </location>
</feature>
<keyword evidence="1" id="KW-0472">Membrane</keyword>
<evidence type="ECO:0008006" key="4">
    <source>
        <dbReference type="Google" id="ProtNLM"/>
    </source>
</evidence>
<dbReference type="AlphaFoldDB" id="A0A2K8UG29"/>
<feature type="transmembrane region" description="Helical" evidence="1">
    <location>
        <begin position="194"/>
        <end position="213"/>
    </location>
</feature>
<proteinExistence type="predicted"/>
<protein>
    <recommendedName>
        <fullName evidence="4">Exosortase K</fullName>
    </recommendedName>
</protein>
<sequence length="227" mass="24072">MQAWHWGLVLLAVVALKQGYGLAGAGQLQWLLAPLAEVLNRVGGLAFEPQPGGVWLDVGHRVVLVKACAGGNFLLTVWLAWLWRWRQRSAPLATVLIAAGTAWVTTLTANALRILLAVHGQDALAHLGGLTPADSHRLIGIGVYFLALWALLARPGRVQSALILAAGLYLGVNLLLPALRAWWLGLPAIDPGHLLWTAGVPLAAIGAAGILPATTRLLRWKAGNHSA</sequence>
<keyword evidence="3" id="KW-1185">Reference proteome</keyword>
<reference evidence="2 3" key="1">
    <citation type="submission" date="2017-03" db="EMBL/GenBank/DDBJ databases">
        <title>Complete genome sequence of Candidatus 'Thiodictyon syntrophicum' sp. nov. strain Cad16T, a photolithoautotroph purple sulfur bacterium isolated from an alpine meromictic lake.</title>
        <authorList>
            <person name="Luedin S.M."/>
            <person name="Pothier J.F."/>
            <person name="Danza F."/>
            <person name="Storelli N."/>
            <person name="Wittwer M."/>
            <person name="Tonolla M."/>
        </authorList>
    </citation>
    <scope>NUCLEOTIDE SEQUENCE [LARGE SCALE GENOMIC DNA]</scope>
    <source>
        <strain evidence="2 3">Cad16T</strain>
    </source>
</reference>
<dbReference type="Proteomes" id="UP000232638">
    <property type="component" value="Chromosome"/>
</dbReference>
<evidence type="ECO:0000313" key="3">
    <source>
        <dbReference type="Proteomes" id="UP000232638"/>
    </source>
</evidence>
<feature type="transmembrane region" description="Helical" evidence="1">
    <location>
        <begin position="63"/>
        <end position="83"/>
    </location>
</feature>
<gene>
    <name evidence="2" type="ORF">THSYN_28490</name>
</gene>
<organism evidence="2 3">
    <name type="scientific">Candidatus Thiodictyon syntrophicum</name>
    <dbReference type="NCBI Taxonomy" id="1166950"/>
    <lineage>
        <taxon>Bacteria</taxon>
        <taxon>Pseudomonadati</taxon>
        <taxon>Pseudomonadota</taxon>
        <taxon>Gammaproteobacteria</taxon>
        <taxon>Chromatiales</taxon>
        <taxon>Chromatiaceae</taxon>
        <taxon>Thiodictyon</taxon>
    </lineage>
</organism>
<keyword evidence="1" id="KW-1133">Transmembrane helix</keyword>
<accession>A0A2K8UG29</accession>
<feature type="transmembrane region" description="Helical" evidence="1">
    <location>
        <begin position="160"/>
        <end position="182"/>
    </location>
</feature>